<evidence type="ECO:0000313" key="4">
    <source>
        <dbReference type="EMBL" id="XBW07100.1"/>
    </source>
</evidence>
<sequence length="271" mass="29047">MSAGERKAVILARGLGSRMRKSAPGAELSPDQAETAATGVKAMISVGRPFLDHVLSELADHGFTDVCLVIGPEHQVIRDYYQSLPRQRVRVSFAIQPEPKGTADALAAAEEFAGDQSVLVLNSDNFYPPAALKLMAEATGSAVAGFRRDALVAQSNIPADRIAAYALLASDPEGRLTRVVEKPTPAEVEAAGPEALISMNCWLCSPLIFQAIREIYPSPRGELELTDAVRRAIELGDEYRVYPVAAGVLDLSNQRDIAAVTEALAEHEVTL</sequence>
<dbReference type="InterPro" id="IPR029044">
    <property type="entry name" value="Nucleotide-diphossugar_trans"/>
</dbReference>
<dbReference type="AlphaFoldDB" id="A0AAU7V4V6"/>
<dbReference type="Gene3D" id="3.90.550.10">
    <property type="entry name" value="Spore Coat Polysaccharide Biosynthesis Protein SpsA, Chain A"/>
    <property type="match status" value="1"/>
</dbReference>
<dbReference type="InterPro" id="IPR050065">
    <property type="entry name" value="GlmU-like"/>
</dbReference>
<evidence type="ECO:0000256" key="2">
    <source>
        <dbReference type="ARBA" id="ARBA00022695"/>
    </source>
</evidence>
<name>A0AAU7V4V6_9ACTO</name>
<dbReference type="Pfam" id="PF00483">
    <property type="entry name" value="NTP_transferase"/>
    <property type="match status" value="1"/>
</dbReference>
<dbReference type="PANTHER" id="PTHR43584:SF8">
    <property type="entry name" value="N-ACETYLMURAMATE ALPHA-1-PHOSPHATE URIDYLYLTRANSFERASE"/>
    <property type="match status" value="1"/>
</dbReference>
<dbReference type="SUPFAM" id="SSF53448">
    <property type="entry name" value="Nucleotide-diphospho-sugar transferases"/>
    <property type="match status" value="1"/>
</dbReference>
<dbReference type="KEGG" id="sapp:SAC06_05435"/>
<gene>
    <name evidence="4" type="ORF">SAC06_05435</name>
</gene>
<organism evidence="4">
    <name type="scientific">Scrofimicrobium appendicitidis</name>
    <dbReference type="NCBI Taxonomy" id="3079930"/>
    <lineage>
        <taxon>Bacteria</taxon>
        <taxon>Bacillati</taxon>
        <taxon>Actinomycetota</taxon>
        <taxon>Actinomycetes</taxon>
        <taxon>Actinomycetales</taxon>
        <taxon>Actinomycetaceae</taxon>
        <taxon>Scrofimicrobium</taxon>
    </lineage>
</organism>
<reference evidence="4" key="1">
    <citation type="submission" date="2023-11" db="EMBL/GenBank/DDBJ databases">
        <title>Scrofimicrobium hongkongense sp. nov., isolated from a patient with peritonitis.</title>
        <authorList>
            <person name="Lao H.Y."/>
            <person name="Wong A.Y.P."/>
            <person name="Ng T.L."/>
            <person name="Wong R.Y.L."/>
            <person name="Yau M.C.Y."/>
            <person name="Lam J.Y.W."/>
            <person name="Siu G.K.H."/>
        </authorList>
    </citation>
    <scope>NUCLEOTIDE SEQUENCE</scope>
    <source>
        <strain evidence="4">R131</strain>
    </source>
</reference>
<protein>
    <submittedName>
        <fullName evidence="4">Nucleotidyltransferase family protein</fullName>
    </submittedName>
</protein>
<keyword evidence="2" id="KW-0548">Nucleotidyltransferase</keyword>
<keyword evidence="1" id="KW-0808">Transferase</keyword>
<evidence type="ECO:0000256" key="1">
    <source>
        <dbReference type="ARBA" id="ARBA00022679"/>
    </source>
</evidence>
<dbReference type="CDD" id="cd04181">
    <property type="entry name" value="NTP_transferase"/>
    <property type="match status" value="1"/>
</dbReference>
<feature type="domain" description="Nucleotidyl transferase" evidence="3">
    <location>
        <begin position="40"/>
        <end position="239"/>
    </location>
</feature>
<dbReference type="PANTHER" id="PTHR43584">
    <property type="entry name" value="NUCLEOTIDYL TRANSFERASE"/>
    <property type="match status" value="1"/>
</dbReference>
<dbReference type="GO" id="GO:0016779">
    <property type="term" value="F:nucleotidyltransferase activity"/>
    <property type="evidence" value="ECO:0007669"/>
    <property type="project" value="UniProtKB-KW"/>
</dbReference>
<dbReference type="RefSeq" id="WP_350257306.1">
    <property type="nucleotide sequence ID" value="NZ_CP138335.1"/>
</dbReference>
<dbReference type="EMBL" id="CP138335">
    <property type="protein sequence ID" value="XBW07100.1"/>
    <property type="molecule type" value="Genomic_DNA"/>
</dbReference>
<accession>A0AAU7V4V6</accession>
<evidence type="ECO:0000259" key="3">
    <source>
        <dbReference type="Pfam" id="PF00483"/>
    </source>
</evidence>
<proteinExistence type="predicted"/>
<dbReference type="InterPro" id="IPR005835">
    <property type="entry name" value="NTP_transferase_dom"/>
</dbReference>